<feature type="non-terminal residue" evidence="1">
    <location>
        <position position="1"/>
    </location>
</feature>
<evidence type="ECO:0000313" key="2">
    <source>
        <dbReference type="Proteomes" id="UP001189429"/>
    </source>
</evidence>
<dbReference type="InterPro" id="IPR027417">
    <property type="entry name" value="P-loop_NTPase"/>
</dbReference>
<comment type="caution">
    <text evidence="1">The sequence shown here is derived from an EMBL/GenBank/DDBJ whole genome shotgun (WGS) entry which is preliminary data.</text>
</comment>
<evidence type="ECO:0008006" key="3">
    <source>
        <dbReference type="Google" id="ProtNLM"/>
    </source>
</evidence>
<reference evidence="1" key="1">
    <citation type="submission" date="2023-10" db="EMBL/GenBank/DDBJ databases">
        <authorList>
            <person name="Chen Y."/>
            <person name="Shah S."/>
            <person name="Dougan E. K."/>
            <person name="Thang M."/>
            <person name="Chan C."/>
        </authorList>
    </citation>
    <scope>NUCLEOTIDE SEQUENCE [LARGE SCALE GENOMIC DNA]</scope>
</reference>
<proteinExistence type="predicted"/>
<organism evidence="1 2">
    <name type="scientific">Prorocentrum cordatum</name>
    <dbReference type="NCBI Taxonomy" id="2364126"/>
    <lineage>
        <taxon>Eukaryota</taxon>
        <taxon>Sar</taxon>
        <taxon>Alveolata</taxon>
        <taxon>Dinophyceae</taxon>
        <taxon>Prorocentrales</taxon>
        <taxon>Prorocentraceae</taxon>
        <taxon>Prorocentrum</taxon>
    </lineage>
</organism>
<dbReference type="EMBL" id="CAUYUJ010010283">
    <property type="protein sequence ID" value="CAK0828980.1"/>
    <property type="molecule type" value="Genomic_DNA"/>
</dbReference>
<dbReference type="Proteomes" id="UP001189429">
    <property type="component" value="Unassembled WGS sequence"/>
</dbReference>
<keyword evidence="2" id="KW-1185">Reference proteome</keyword>
<feature type="non-terminal residue" evidence="1">
    <location>
        <position position="123"/>
    </location>
</feature>
<evidence type="ECO:0000313" key="1">
    <source>
        <dbReference type="EMBL" id="CAK0828980.1"/>
    </source>
</evidence>
<protein>
    <recommendedName>
        <fullName evidence="3">ABC transporter domain-containing protein</fullName>
    </recommendedName>
</protein>
<dbReference type="SUPFAM" id="SSF52540">
    <property type="entry name" value="P-loop containing nucleoside triphosphate hydrolases"/>
    <property type="match status" value="1"/>
</dbReference>
<dbReference type="Gene3D" id="3.40.50.300">
    <property type="entry name" value="P-loop containing nucleotide triphosphate hydrolases"/>
    <property type="match status" value="1"/>
</dbReference>
<gene>
    <name evidence="1" type="ORF">PCOR1329_LOCUS28071</name>
</gene>
<name>A0ABN9SAL5_9DINO</name>
<accession>A0ABN9SAL5</accession>
<sequence>GAPLQSLHSALAVSGAGGDRPPRLGDLCPSCPALGAAPSGHYVAAVDAATGDAAEMARQLCGGGGSSVLLDVRSAWLSEGAHIRLEDLKVGYGDIPRDVLRGITLDIPPRSKVAIVGATGSGK</sequence>